<keyword evidence="4" id="KW-1185">Reference proteome</keyword>
<dbReference type="SUPFAM" id="SSF47781">
    <property type="entry name" value="RuvA domain 2-like"/>
    <property type="match status" value="1"/>
</dbReference>
<keyword evidence="1" id="KW-0472">Membrane</keyword>
<dbReference type="Gene3D" id="3.10.560.10">
    <property type="entry name" value="Outer membrane lipoprotein wza domain like"/>
    <property type="match status" value="1"/>
</dbReference>
<dbReference type="Gene3D" id="1.10.150.320">
    <property type="entry name" value="Photosystem II 12 kDa extrinsic protein"/>
    <property type="match status" value="1"/>
</dbReference>
<evidence type="ECO:0000259" key="2">
    <source>
        <dbReference type="Pfam" id="PF10531"/>
    </source>
</evidence>
<organism evidence="3 4">
    <name type="scientific">Actinacidiphila glaucinigra</name>
    <dbReference type="NCBI Taxonomy" id="235986"/>
    <lineage>
        <taxon>Bacteria</taxon>
        <taxon>Bacillati</taxon>
        <taxon>Actinomycetota</taxon>
        <taxon>Actinomycetes</taxon>
        <taxon>Kitasatosporales</taxon>
        <taxon>Streptomycetaceae</taxon>
        <taxon>Actinacidiphila</taxon>
    </lineage>
</organism>
<dbReference type="Proteomes" id="UP000198280">
    <property type="component" value="Unassembled WGS sequence"/>
</dbReference>
<dbReference type="PANTHER" id="PTHR21180">
    <property type="entry name" value="ENDONUCLEASE/EXONUCLEASE/PHOSPHATASE FAMILY DOMAIN-CONTAINING PROTEIN 1"/>
    <property type="match status" value="1"/>
</dbReference>
<dbReference type="Pfam" id="PF10531">
    <property type="entry name" value="SLBB"/>
    <property type="match status" value="1"/>
</dbReference>
<reference evidence="3 4" key="1">
    <citation type="submission" date="2017-06" db="EMBL/GenBank/DDBJ databases">
        <authorList>
            <person name="Kim H.J."/>
            <person name="Triplett B.A."/>
        </authorList>
    </citation>
    <scope>NUCLEOTIDE SEQUENCE [LARGE SCALE GENOMIC DNA]</scope>
    <source>
        <strain evidence="3 4">CGMCC 4.1858</strain>
    </source>
</reference>
<feature type="transmembrane region" description="Helical" evidence="1">
    <location>
        <begin position="45"/>
        <end position="64"/>
    </location>
</feature>
<keyword evidence="1" id="KW-1133">Transmembrane helix</keyword>
<dbReference type="EMBL" id="FZOF01000019">
    <property type="protein sequence ID" value="SNT27644.1"/>
    <property type="molecule type" value="Genomic_DNA"/>
</dbReference>
<protein>
    <submittedName>
        <fullName evidence="3">Competence protein ComEA</fullName>
    </submittedName>
</protein>
<dbReference type="GO" id="GO:0015627">
    <property type="term" value="C:type II protein secretion system complex"/>
    <property type="evidence" value="ECO:0007669"/>
    <property type="project" value="TreeGrafter"/>
</dbReference>
<sequence>MPDPPGRRAVPDPPGRRVGGAWRLALTERLPTWFSVRCGIEARTAAALAVVLLVALAFAVHHFWTGRPRTVAVPPVAAALPAAEAPAAARTSAAAGPRAPSPAPGAKPVLVVDVAGKVKVPGLRRLPAGSRVADAVAAAGGALPGADTSALNLARPLADGEQIVVGRPVPPPVAGVPGVAGVAGASGPVSLSTATAEQLDALPGVGPVLARHIIDYRGRHGGFTSVEQLRDVNGIGDRRFSDLKPLVTP</sequence>
<name>A0A239LDM8_9ACTN</name>
<evidence type="ECO:0000313" key="4">
    <source>
        <dbReference type="Proteomes" id="UP000198280"/>
    </source>
</evidence>
<dbReference type="InterPro" id="IPR010994">
    <property type="entry name" value="RuvA_2-like"/>
</dbReference>
<accession>A0A239LDM8</accession>
<keyword evidence="1" id="KW-0812">Transmembrane</keyword>
<gene>
    <name evidence="3" type="ORF">SAMN05216252_11921</name>
</gene>
<proteinExistence type="predicted"/>
<dbReference type="AlphaFoldDB" id="A0A239LDM8"/>
<dbReference type="GO" id="GO:0015628">
    <property type="term" value="P:protein secretion by the type II secretion system"/>
    <property type="evidence" value="ECO:0007669"/>
    <property type="project" value="TreeGrafter"/>
</dbReference>
<evidence type="ECO:0000256" key="1">
    <source>
        <dbReference type="SAM" id="Phobius"/>
    </source>
</evidence>
<dbReference type="RefSeq" id="WP_245939088.1">
    <property type="nucleotide sequence ID" value="NZ_FZOF01000019.1"/>
</dbReference>
<evidence type="ECO:0000313" key="3">
    <source>
        <dbReference type="EMBL" id="SNT27644.1"/>
    </source>
</evidence>
<feature type="domain" description="Soluble ligand binding" evidence="2">
    <location>
        <begin position="111"/>
        <end position="165"/>
    </location>
</feature>
<dbReference type="InterPro" id="IPR019554">
    <property type="entry name" value="Soluble_ligand-bd"/>
</dbReference>
<dbReference type="PANTHER" id="PTHR21180:SF32">
    <property type="entry name" value="ENDONUCLEASE_EXONUCLEASE_PHOSPHATASE FAMILY DOMAIN-CONTAINING PROTEIN 1"/>
    <property type="match status" value="1"/>
</dbReference>
<dbReference type="Pfam" id="PF12836">
    <property type="entry name" value="HHH_3"/>
    <property type="match status" value="1"/>
</dbReference>
<dbReference type="InterPro" id="IPR051675">
    <property type="entry name" value="Endo/Exo/Phosphatase_dom_1"/>
</dbReference>